<dbReference type="CDD" id="cd10839">
    <property type="entry name" value="cpPDZ1_DegP-like"/>
    <property type="match status" value="1"/>
</dbReference>
<dbReference type="GO" id="GO:0006508">
    <property type="term" value="P:proteolysis"/>
    <property type="evidence" value="ECO:0007669"/>
    <property type="project" value="UniProtKB-KW"/>
</dbReference>
<dbReference type="PROSITE" id="PS50106">
    <property type="entry name" value="PDZ"/>
    <property type="match status" value="2"/>
</dbReference>
<dbReference type="AlphaFoldDB" id="A0A160VGR0"/>
<evidence type="ECO:0000256" key="1">
    <source>
        <dbReference type="ARBA" id="ARBA00010541"/>
    </source>
</evidence>
<evidence type="ECO:0000256" key="6">
    <source>
        <dbReference type="ARBA" id="ARBA00022825"/>
    </source>
</evidence>
<reference evidence="8" key="1">
    <citation type="submission" date="2015-10" db="EMBL/GenBank/DDBJ databases">
        <authorList>
            <person name="Gilbert D.G."/>
        </authorList>
    </citation>
    <scope>NUCLEOTIDE SEQUENCE</scope>
</reference>
<dbReference type="Gene3D" id="2.40.10.120">
    <property type="match status" value="1"/>
</dbReference>
<keyword evidence="4" id="KW-0677">Repeat</keyword>
<keyword evidence="3" id="KW-0732">Signal</keyword>
<keyword evidence="6" id="KW-0720">Serine protease</keyword>
<keyword evidence="5" id="KW-0378">Hydrolase</keyword>
<evidence type="ECO:0000256" key="3">
    <source>
        <dbReference type="ARBA" id="ARBA00022729"/>
    </source>
</evidence>
<dbReference type="NCBIfam" id="TIGR02037">
    <property type="entry name" value="degP_htrA_DO"/>
    <property type="match status" value="1"/>
</dbReference>
<sequence>MRKNWLIVFSIIISFGFAQRSIVQQFSETFANVAEKVNPAVVTISTDKIIKVDPFHNQYPFNRFFGWDRDQDQDREFRTKALGSGVIIDARKGYIVTNNHVVDDMDKITVKLMDKRTFEAIVVGSDPKSDLAVLQIEGDDLTAVEIGDSDKLRVGEWVIAIGSPFSDNLSHTVTAGIVSAMGRSDIISRQNYEDFIQIDAAINPGNSGGALVNLNGELIGINTAIATGGYERSNRGVGFAIPANMVNKVMNDLINKGYVVRGWLGVAIQEIDDSYAKALGLETRDGALISNVASASPADNAGLITGDVILEFNDISINNSSHLKNVVSAAEPGKRYKVDIIRDGRRKSIYVKLGELPDEPQMAFMRTEKSSTLGLTVQDLDNSLRSHYGLSSQEDGVVVTEVNSDSEAYRAGIREGDLITRVGTDNVRNADEFKDLIRTSSRQNTVLLLVKRDDVSRFYALEIDS</sequence>
<dbReference type="SUPFAM" id="SSF50156">
    <property type="entry name" value="PDZ domain-like"/>
    <property type="match status" value="2"/>
</dbReference>
<proteinExistence type="inferred from homology"/>
<dbReference type="SUPFAM" id="SSF50494">
    <property type="entry name" value="Trypsin-like serine proteases"/>
    <property type="match status" value="1"/>
</dbReference>
<name>A0A160VGR0_9ZZZZ</name>
<comment type="similarity">
    <text evidence="1">Belongs to the peptidase S1C family.</text>
</comment>
<organism evidence="8">
    <name type="scientific">hydrothermal vent metagenome</name>
    <dbReference type="NCBI Taxonomy" id="652676"/>
    <lineage>
        <taxon>unclassified sequences</taxon>
        <taxon>metagenomes</taxon>
        <taxon>ecological metagenomes</taxon>
    </lineage>
</organism>
<gene>
    <name evidence="8" type="ORF">MGWOODY_Mmi2356</name>
</gene>
<dbReference type="Pfam" id="PF13180">
    <property type="entry name" value="PDZ_2"/>
    <property type="match status" value="2"/>
</dbReference>
<evidence type="ECO:0000256" key="5">
    <source>
        <dbReference type="ARBA" id="ARBA00022801"/>
    </source>
</evidence>
<dbReference type="InterPro" id="IPR001478">
    <property type="entry name" value="PDZ"/>
</dbReference>
<accession>A0A160VGR0</accession>
<evidence type="ECO:0000259" key="7">
    <source>
        <dbReference type="PROSITE" id="PS50106"/>
    </source>
</evidence>
<dbReference type="PANTHER" id="PTHR22939:SF129">
    <property type="entry name" value="SERINE PROTEASE HTRA2, MITOCHONDRIAL"/>
    <property type="match status" value="1"/>
</dbReference>
<feature type="domain" description="PDZ" evidence="7">
    <location>
        <begin position="361"/>
        <end position="454"/>
    </location>
</feature>
<dbReference type="EMBL" id="FAXC01000018">
    <property type="protein sequence ID" value="CUV08174.1"/>
    <property type="molecule type" value="Genomic_DNA"/>
</dbReference>
<dbReference type="GO" id="GO:0004252">
    <property type="term" value="F:serine-type endopeptidase activity"/>
    <property type="evidence" value="ECO:0007669"/>
    <property type="project" value="InterPro"/>
</dbReference>
<evidence type="ECO:0000256" key="4">
    <source>
        <dbReference type="ARBA" id="ARBA00022737"/>
    </source>
</evidence>
<dbReference type="InterPro" id="IPR036034">
    <property type="entry name" value="PDZ_sf"/>
</dbReference>
<dbReference type="PRINTS" id="PR00834">
    <property type="entry name" value="PROTEASES2C"/>
</dbReference>
<feature type="domain" description="PDZ" evidence="7">
    <location>
        <begin position="265"/>
        <end position="344"/>
    </location>
</feature>
<protein>
    <submittedName>
        <fullName evidence="8">HtrA protease/chaperone protein</fullName>
    </submittedName>
</protein>
<evidence type="ECO:0000313" key="8">
    <source>
        <dbReference type="EMBL" id="CUV08174.1"/>
    </source>
</evidence>
<dbReference type="InterPro" id="IPR001940">
    <property type="entry name" value="Peptidase_S1C"/>
</dbReference>
<evidence type="ECO:0000256" key="2">
    <source>
        <dbReference type="ARBA" id="ARBA00022670"/>
    </source>
</evidence>
<keyword evidence="2 8" id="KW-0645">Protease</keyword>
<dbReference type="PANTHER" id="PTHR22939">
    <property type="entry name" value="SERINE PROTEASE FAMILY S1C HTRA-RELATED"/>
    <property type="match status" value="1"/>
</dbReference>
<dbReference type="InterPro" id="IPR009003">
    <property type="entry name" value="Peptidase_S1_PA"/>
</dbReference>
<dbReference type="Pfam" id="PF13365">
    <property type="entry name" value="Trypsin_2"/>
    <property type="match status" value="1"/>
</dbReference>
<dbReference type="SMART" id="SM00228">
    <property type="entry name" value="PDZ"/>
    <property type="match status" value="2"/>
</dbReference>
<dbReference type="InterPro" id="IPR011782">
    <property type="entry name" value="Pept_S1C_Do"/>
</dbReference>
<dbReference type="Gene3D" id="2.30.42.10">
    <property type="match status" value="2"/>
</dbReference>